<evidence type="ECO:0000313" key="4">
    <source>
        <dbReference type="EMBL" id="TKT10750.1"/>
    </source>
</evidence>
<evidence type="ECO:0000259" key="3">
    <source>
        <dbReference type="PROSITE" id="PS50075"/>
    </source>
</evidence>
<dbReference type="SUPFAM" id="SSF47336">
    <property type="entry name" value="ACP-like"/>
    <property type="match status" value="1"/>
</dbReference>
<dbReference type="PANTHER" id="PTHR45527">
    <property type="entry name" value="NONRIBOSOMAL PEPTIDE SYNTHETASE"/>
    <property type="match status" value="1"/>
</dbReference>
<dbReference type="Pfam" id="PF00550">
    <property type="entry name" value="PP-binding"/>
    <property type="match status" value="1"/>
</dbReference>
<dbReference type="InterPro" id="IPR020845">
    <property type="entry name" value="AMP-binding_CS"/>
</dbReference>
<dbReference type="InterPro" id="IPR000873">
    <property type="entry name" value="AMP-dep_synth/lig_dom"/>
</dbReference>
<dbReference type="InterPro" id="IPR020806">
    <property type="entry name" value="PKS_PP-bd"/>
</dbReference>
<reference evidence="4 5" key="1">
    <citation type="submission" date="2019-04" db="EMBL/GenBank/DDBJ databases">
        <title>Streptomyces lasaliensis sp.nov., an Actinomycete isolated from soil which produces the polyether antibiotic lasalocid.</title>
        <authorList>
            <person name="Erwin G."/>
            <person name="Haber C."/>
        </authorList>
    </citation>
    <scope>NUCLEOTIDE SEQUENCE [LARGE SCALE GENOMIC DNA]</scope>
    <source>
        <strain evidence="4 5">DSM 40089</strain>
    </source>
</reference>
<dbReference type="CDD" id="cd17643">
    <property type="entry name" value="A_NRPS_Cytc1-like"/>
    <property type="match status" value="1"/>
</dbReference>
<dbReference type="Pfam" id="PF13193">
    <property type="entry name" value="AMP-binding_C"/>
    <property type="match status" value="1"/>
</dbReference>
<evidence type="ECO:0000256" key="2">
    <source>
        <dbReference type="ARBA" id="ARBA00022553"/>
    </source>
</evidence>
<dbReference type="PROSITE" id="PS00455">
    <property type="entry name" value="AMP_BINDING"/>
    <property type="match status" value="1"/>
</dbReference>
<dbReference type="EMBL" id="SZPR01000008">
    <property type="protein sequence ID" value="TKT10750.1"/>
    <property type="molecule type" value="Genomic_DNA"/>
</dbReference>
<dbReference type="GO" id="GO:0043041">
    <property type="term" value="P:amino acid activation for nonribosomal peptide biosynthetic process"/>
    <property type="evidence" value="ECO:0007669"/>
    <property type="project" value="TreeGrafter"/>
</dbReference>
<dbReference type="Gene3D" id="3.40.50.12780">
    <property type="entry name" value="N-terminal domain of ligase-like"/>
    <property type="match status" value="1"/>
</dbReference>
<dbReference type="Proteomes" id="UP000308632">
    <property type="component" value="Unassembled WGS sequence"/>
</dbReference>
<dbReference type="InterPro" id="IPR009081">
    <property type="entry name" value="PP-bd_ACP"/>
</dbReference>
<dbReference type="InterPro" id="IPR045851">
    <property type="entry name" value="AMP-bd_C_sf"/>
</dbReference>
<evidence type="ECO:0000313" key="5">
    <source>
        <dbReference type="Proteomes" id="UP000308632"/>
    </source>
</evidence>
<dbReference type="InterPro" id="IPR010071">
    <property type="entry name" value="AA_adenyl_dom"/>
</dbReference>
<name>A0A4U5X768_STRGB</name>
<dbReference type="InterPro" id="IPR042099">
    <property type="entry name" value="ANL_N_sf"/>
</dbReference>
<dbReference type="Gene3D" id="1.10.1200.10">
    <property type="entry name" value="ACP-like"/>
    <property type="match status" value="1"/>
</dbReference>
<dbReference type="FunFam" id="3.40.50.980:FF:000002">
    <property type="entry name" value="Enterobactin synthetase component F"/>
    <property type="match status" value="1"/>
</dbReference>
<dbReference type="GO" id="GO:0044550">
    <property type="term" value="P:secondary metabolite biosynthetic process"/>
    <property type="evidence" value="ECO:0007669"/>
    <property type="project" value="TreeGrafter"/>
</dbReference>
<sequence length="621" mass="66675">MSVNPGAISSESQNRQAPLDESLTLHANFERVARAHPESVAVTDARGDLTYRELDARADRLAAVLRAAGAGRDQRVGLCVERGRDLIVGLLGILKAGAGYVPVDPAYPAERRDFVFARCDSGLVVTGTDTADLVTGARAVPVDAEPGEDVAPPAPDTRPEDLAYVIFTSGSSGTPKGVQIEHRNVVRLFTATAEVFGFDGNDVWAGFHSAAFDFSVWEIWGALLHGGRLVVVSRDTARDPRAFHELLRRERVTVLNQTPSAFRNFSHADAEAGPAAAGLALRHVVFGGEKLDHRMLAPWAERHGLDSPALINMYGITETTVHVTWRRVQEADLTAEGPSPIGAPLSDLRIDVVGPDGRSLPPGEEGVLHVAGAGLARGYLDHPDLTAERFFERTAADGTTERWYDSGDLGVQTGPGEYAYVGRADRQLKIRGYRIEPGEIEARLRQHPAVRDAVVTAADFGSGDPRLVAYPVTDAEPDALVAELRAEVARSLPFYMAPSAYLCIEEVPVTVNGKLDQAVLAKLLDARLAETRDATGEHAAGAADPATRTLRAIWSEVLGVEAVRDTDEFFDLGGTSFSLIHMLQLVNKEFGLSLNISTLSKGANIGVLSAAVNRQLTTASR</sequence>
<protein>
    <submittedName>
        <fullName evidence="4">Amino acid adenylation domain-containing protein</fullName>
    </submittedName>
</protein>
<organism evidence="4 5">
    <name type="scientific">Streptomyces galbus</name>
    <dbReference type="NCBI Taxonomy" id="33898"/>
    <lineage>
        <taxon>Bacteria</taxon>
        <taxon>Bacillati</taxon>
        <taxon>Actinomycetota</taxon>
        <taxon>Actinomycetes</taxon>
        <taxon>Kitasatosporales</taxon>
        <taxon>Streptomycetaceae</taxon>
        <taxon>Streptomyces</taxon>
    </lineage>
</organism>
<dbReference type="SUPFAM" id="SSF56801">
    <property type="entry name" value="Acetyl-CoA synthetase-like"/>
    <property type="match status" value="1"/>
</dbReference>
<dbReference type="NCBIfam" id="TIGR01733">
    <property type="entry name" value="AA-adenyl-dom"/>
    <property type="match status" value="1"/>
</dbReference>
<proteinExistence type="predicted"/>
<gene>
    <name evidence="4" type="ORF">E4U92_07525</name>
</gene>
<dbReference type="RefSeq" id="WP_137299450.1">
    <property type="nucleotide sequence ID" value="NZ_BMVD01000001.1"/>
</dbReference>
<dbReference type="FunFam" id="3.40.50.12780:FF:000012">
    <property type="entry name" value="Non-ribosomal peptide synthetase"/>
    <property type="match status" value="1"/>
</dbReference>
<dbReference type="GO" id="GO:0005829">
    <property type="term" value="C:cytosol"/>
    <property type="evidence" value="ECO:0007669"/>
    <property type="project" value="TreeGrafter"/>
</dbReference>
<keyword evidence="1" id="KW-0596">Phosphopantetheine</keyword>
<dbReference type="Pfam" id="PF00501">
    <property type="entry name" value="AMP-binding"/>
    <property type="match status" value="1"/>
</dbReference>
<dbReference type="InterPro" id="IPR025110">
    <property type="entry name" value="AMP-bd_C"/>
</dbReference>
<dbReference type="Gene3D" id="3.30.300.30">
    <property type="match status" value="1"/>
</dbReference>
<dbReference type="GO" id="GO:0017000">
    <property type="term" value="P:antibiotic biosynthetic process"/>
    <property type="evidence" value="ECO:0007669"/>
    <property type="project" value="UniProtKB-ARBA"/>
</dbReference>
<feature type="domain" description="Carrier" evidence="3">
    <location>
        <begin position="541"/>
        <end position="616"/>
    </location>
</feature>
<dbReference type="PANTHER" id="PTHR45527:SF14">
    <property type="entry name" value="PLIPASTATIN SYNTHASE SUBUNIT B"/>
    <property type="match status" value="1"/>
</dbReference>
<dbReference type="SMART" id="SM00823">
    <property type="entry name" value="PKS_PP"/>
    <property type="match status" value="1"/>
</dbReference>
<keyword evidence="2" id="KW-0597">Phosphoprotein</keyword>
<evidence type="ECO:0000256" key="1">
    <source>
        <dbReference type="ARBA" id="ARBA00022450"/>
    </source>
</evidence>
<dbReference type="GO" id="GO:0031177">
    <property type="term" value="F:phosphopantetheine binding"/>
    <property type="evidence" value="ECO:0007669"/>
    <property type="project" value="InterPro"/>
</dbReference>
<dbReference type="InterPro" id="IPR036736">
    <property type="entry name" value="ACP-like_sf"/>
</dbReference>
<dbReference type="AlphaFoldDB" id="A0A4U5X768"/>
<dbReference type="FunFam" id="3.40.50.980:FF:000001">
    <property type="entry name" value="Non-ribosomal peptide synthetase"/>
    <property type="match status" value="1"/>
</dbReference>
<comment type="caution">
    <text evidence="4">The sequence shown here is derived from an EMBL/GenBank/DDBJ whole genome shotgun (WGS) entry which is preliminary data.</text>
</comment>
<accession>A0A4U5X768</accession>
<dbReference type="PROSITE" id="PS50075">
    <property type="entry name" value="CARRIER"/>
    <property type="match status" value="1"/>
</dbReference>